<evidence type="ECO:0000256" key="8">
    <source>
        <dbReference type="ARBA" id="ARBA00022741"/>
    </source>
</evidence>
<evidence type="ECO:0000256" key="7">
    <source>
        <dbReference type="ARBA" id="ARBA00022692"/>
    </source>
</evidence>
<dbReference type="InterPro" id="IPR045308">
    <property type="entry name" value="UbiB_bact"/>
</dbReference>
<comment type="pathway">
    <text evidence="1 13">Cofactor biosynthesis; ubiquinone biosynthesis [regulation].</text>
</comment>
<evidence type="ECO:0000256" key="11">
    <source>
        <dbReference type="ARBA" id="ARBA00022989"/>
    </source>
</evidence>
<gene>
    <name evidence="13" type="primary">ubiB</name>
    <name evidence="15" type="ORF">BA177_00805</name>
</gene>
<dbReference type="InterPro" id="IPR050154">
    <property type="entry name" value="UbiB_kinase"/>
</dbReference>
<proteinExistence type="inferred from homology"/>
<dbReference type="GO" id="GO:0005524">
    <property type="term" value="F:ATP binding"/>
    <property type="evidence" value="ECO:0007669"/>
    <property type="project" value="UniProtKB-KW"/>
</dbReference>
<sequence length="545" mass="61682">MIFRRRTLLRMLGIQRVLVRHGLDEIIKTTHFLRPLRYFFYLFPRSKDADGPLGQRLRLALEELGPIFVKFGQAVSTRRDLLPPDIADELAKLQDQVPPFASEEAVRILDEVYGESVQSVFARFDDAPLAAASIAQVHSAALHDGSEVIVKVLRPGVRALIDRDLEVLFLIAGLADRYWPGSKRLRPLEVVAEYEKTIIDELDLMREAANAAQLKRNFENSDLLYVPDVYWDYCRTQVLVQERIYGVPISDMQTLRETGTDIQKLAENGVEIFFTQVFRHNFFHADMHPGNIFVQIDDPAQPKYAAIDFGIVGTLSPTDQHYLAENFLAFFDRDYLKIAKLHVDSGWVPAHTRVDELESAVRTVCEPIFNKPLAEISFAQVLIRLFETARRFDMEIQPQLILLQKTLFNIEGLGRELYPQLDLWKTAHPVLKRWMDEQVGGRAVIDSIRQNLPQLREALRELPGVVKYLADQAASGSLSMTVRSDDLTRIDQQLASQSRQRFVLLLGSTAALCGTVLLALETLPWLGAGLLAGAVIAFAKGRPRA</sequence>
<comment type="caution">
    <text evidence="13">Lacks conserved residue(s) required for the propagation of feature annotation.</text>
</comment>
<dbReference type="UniPathway" id="UPA00232"/>
<dbReference type="CDD" id="cd13972">
    <property type="entry name" value="UbiB"/>
    <property type="match status" value="1"/>
</dbReference>
<keyword evidence="8 13" id="KW-0547">Nucleotide-binding</keyword>
<keyword evidence="11 13" id="KW-1133">Transmembrane helix</keyword>
<dbReference type="SUPFAM" id="SSF56112">
    <property type="entry name" value="Protein kinase-like (PK-like)"/>
    <property type="match status" value="1"/>
</dbReference>
<dbReference type="EMBL" id="CP016268">
    <property type="protein sequence ID" value="ANO49952.1"/>
    <property type="molecule type" value="Genomic_DNA"/>
</dbReference>
<dbReference type="OrthoDB" id="9795390at2"/>
<dbReference type="GO" id="GO:0005886">
    <property type="term" value="C:plasma membrane"/>
    <property type="evidence" value="ECO:0007669"/>
    <property type="project" value="UniProtKB-SubCell"/>
</dbReference>
<evidence type="ECO:0000259" key="14">
    <source>
        <dbReference type="Pfam" id="PF03109"/>
    </source>
</evidence>
<dbReference type="PANTHER" id="PTHR10566:SF113">
    <property type="entry name" value="PROTEIN ACTIVITY OF BC1 COMPLEX KINASE 7, CHLOROPLASTIC"/>
    <property type="match status" value="1"/>
</dbReference>
<dbReference type="InterPro" id="IPR010232">
    <property type="entry name" value="UbiB"/>
</dbReference>
<keyword evidence="16" id="KW-1185">Reference proteome</keyword>
<dbReference type="InterPro" id="IPR004147">
    <property type="entry name" value="ABC1_dom"/>
</dbReference>
<feature type="active site" description="Proton acceptor" evidence="13">
    <location>
        <position position="286"/>
    </location>
</feature>
<dbReference type="Pfam" id="PF03109">
    <property type="entry name" value="ABC1"/>
    <property type="match status" value="1"/>
</dbReference>
<accession>A0A193LBS1</accession>
<dbReference type="NCBIfam" id="TIGR01982">
    <property type="entry name" value="UbiB"/>
    <property type="match status" value="1"/>
</dbReference>
<keyword evidence="5 13" id="KW-0808">Transferase</keyword>
<dbReference type="GO" id="GO:0010795">
    <property type="term" value="P:regulation of ubiquinone biosynthetic process"/>
    <property type="evidence" value="ECO:0007669"/>
    <property type="project" value="UniProtKB-UniRule"/>
</dbReference>
<keyword evidence="6 13" id="KW-0831">Ubiquinone biosynthesis</keyword>
<dbReference type="STRING" id="1548547.BA177_00805"/>
<evidence type="ECO:0000256" key="1">
    <source>
        <dbReference type="ARBA" id="ARBA00005020"/>
    </source>
</evidence>
<comment type="similarity">
    <text evidence="13">Belongs to the ABC1 family. UbiB subfamily.</text>
</comment>
<keyword evidence="3 13" id="KW-1003">Cell membrane</keyword>
<evidence type="ECO:0000313" key="16">
    <source>
        <dbReference type="Proteomes" id="UP000092695"/>
    </source>
</evidence>
<dbReference type="AlphaFoldDB" id="A0A193LBS1"/>
<keyword evidence="4" id="KW-0997">Cell inner membrane</keyword>
<feature type="binding site" evidence="13">
    <location>
        <begin position="129"/>
        <end position="137"/>
    </location>
    <ligand>
        <name>ATP</name>
        <dbReference type="ChEBI" id="CHEBI:30616"/>
    </ligand>
</feature>
<keyword evidence="15" id="KW-0830">Ubiquinone</keyword>
<comment type="function">
    <text evidence="13">Is probably a protein kinase regulator of UbiI activity which is involved in aerobic coenzyme Q (ubiquinone) biosynthesis.</text>
</comment>
<comment type="subcellular location">
    <subcellularLocation>
        <location evidence="13">Cell membrane</location>
        <topology evidence="13">Single-pass membrane protein</topology>
    </subcellularLocation>
</comment>
<evidence type="ECO:0000256" key="9">
    <source>
        <dbReference type="ARBA" id="ARBA00022777"/>
    </source>
</evidence>
<evidence type="ECO:0000256" key="3">
    <source>
        <dbReference type="ARBA" id="ARBA00022475"/>
    </source>
</evidence>
<reference evidence="15 16" key="1">
    <citation type="submission" date="2016-06" db="EMBL/GenBank/DDBJ databases">
        <title>Complete genome sequence of a deep-branching marine Gamma Proteobacterium Woeseia oceani type strain XK5.</title>
        <authorList>
            <person name="Mu D."/>
            <person name="Du Z."/>
        </authorList>
    </citation>
    <scope>NUCLEOTIDE SEQUENCE [LARGE SCALE GENOMIC DNA]</scope>
    <source>
        <strain evidence="15 16">XK5</strain>
    </source>
</reference>
<evidence type="ECO:0000256" key="10">
    <source>
        <dbReference type="ARBA" id="ARBA00022840"/>
    </source>
</evidence>
<dbReference type="EC" id="2.7.-.-" evidence="13"/>
<dbReference type="KEGG" id="woc:BA177_00805"/>
<dbReference type="HAMAP" id="MF_00414">
    <property type="entry name" value="UbiB"/>
    <property type="match status" value="1"/>
</dbReference>
<keyword evidence="10 13" id="KW-0067">ATP-binding</keyword>
<keyword evidence="7 13" id="KW-0812">Transmembrane</keyword>
<evidence type="ECO:0000256" key="4">
    <source>
        <dbReference type="ARBA" id="ARBA00022519"/>
    </source>
</evidence>
<dbReference type="NCBIfam" id="NF003404">
    <property type="entry name" value="PRK04750.1"/>
    <property type="match status" value="1"/>
</dbReference>
<dbReference type="RefSeq" id="WP_068611879.1">
    <property type="nucleotide sequence ID" value="NZ_CP016268.1"/>
</dbReference>
<keyword evidence="9 13" id="KW-0418">Kinase</keyword>
<protein>
    <recommendedName>
        <fullName evidence="13">Probable protein kinase UbiB</fullName>
        <ecNumber evidence="13">2.7.-.-</ecNumber>
    </recommendedName>
    <alternativeName>
        <fullName evidence="13">Ubiquinone biosynthesis protein UbiB</fullName>
    </alternativeName>
</protein>
<feature type="transmembrane region" description="Helical" evidence="13">
    <location>
        <begin position="525"/>
        <end position="541"/>
    </location>
</feature>
<comment type="similarity">
    <text evidence="2">Belongs to the protein kinase superfamily. ADCK protein kinase family.</text>
</comment>
<evidence type="ECO:0000256" key="2">
    <source>
        <dbReference type="ARBA" id="ARBA00009670"/>
    </source>
</evidence>
<feature type="domain" description="ABC1 atypical kinase-like" evidence="14">
    <location>
        <begin position="92"/>
        <end position="341"/>
    </location>
</feature>
<dbReference type="Proteomes" id="UP000092695">
    <property type="component" value="Chromosome"/>
</dbReference>
<evidence type="ECO:0000256" key="12">
    <source>
        <dbReference type="ARBA" id="ARBA00023136"/>
    </source>
</evidence>
<name>A0A193LBS1_9GAMM</name>
<evidence type="ECO:0000256" key="6">
    <source>
        <dbReference type="ARBA" id="ARBA00022688"/>
    </source>
</evidence>
<evidence type="ECO:0000313" key="15">
    <source>
        <dbReference type="EMBL" id="ANO49952.1"/>
    </source>
</evidence>
<feature type="binding site" evidence="13">
    <location>
        <position position="151"/>
    </location>
    <ligand>
        <name>ATP</name>
        <dbReference type="ChEBI" id="CHEBI:30616"/>
    </ligand>
</feature>
<dbReference type="InterPro" id="IPR011009">
    <property type="entry name" value="Kinase-like_dom_sf"/>
</dbReference>
<dbReference type="PANTHER" id="PTHR10566">
    <property type="entry name" value="CHAPERONE-ACTIVITY OF BC1 COMPLEX CABC1 -RELATED"/>
    <property type="match status" value="1"/>
</dbReference>
<evidence type="ECO:0000256" key="5">
    <source>
        <dbReference type="ARBA" id="ARBA00022679"/>
    </source>
</evidence>
<organism evidence="15 16">
    <name type="scientific">Woeseia oceani</name>
    <dbReference type="NCBI Taxonomy" id="1548547"/>
    <lineage>
        <taxon>Bacteria</taxon>
        <taxon>Pseudomonadati</taxon>
        <taxon>Pseudomonadota</taxon>
        <taxon>Gammaproteobacteria</taxon>
        <taxon>Woeseiales</taxon>
        <taxon>Woeseiaceae</taxon>
        <taxon>Woeseia</taxon>
    </lineage>
</organism>
<evidence type="ECO:0000256" key="13">
    <source>
        <dbReference type="HAMAP-Rule" id="MF_00414"/>
    </source>
</evidence>
<keyword evidence="12 13" id="KW-0472">Membrane</keyword>
<dbReference type="GO" id="GO:0006744">
    <property type="term" value="P:ubiquinone biosynthetic process"/>
    <property type="evidence" value="ECO:0007669"/>
    <property type="project" value="UniProtKB-UniPathway"/>
</dbReference>
<dbReference type="GO" id="GO:0004672">
    <property type="term" value="F:protein kinase activity"/>
    <property type="evidence" value="ECO:0007669"/>
    <property type="project" value="UniProtKB-UniRule"/>
</dbReference>